<name>A0A0G0ZBX5_9BACT</name>
<dbReference type="AlphaFoldDB" id="A0A0G0ZBX5"/>
<proteinExistence type="predicted"/>
<reference evidence="1 2" key="1">
    <citation type="journal article" date="2015" name="Nature">
        <title>rRNA introns, odd ribosomes, and small enigmatic genomes across a large radiation of phyla.</title>
        <authorList>
            <person name="Brown C.T."/>
            <person name="Hug L.A."/>
            <person name="Thomas B.C."/>
            <person name="Sharon I."/>
            <person name="Castelle C.J."/>
            <person name="Singh A."/>
            <person name="Wilkins M.J."/>
            <person name="Williams K.H."/>
            <person name="Banfield J.F."/>
        </authorList>
    </citation>
    <scope>NUCLEOTIDE SEQUENCE [LARGE SCALE GENOMIC DNA]</scope>
</reference>
<organism evidence="1 2">
    <name type="scientific">Candidatus Gottesmanbacteria bacterium GW2011_GWA2_42_18</name>
    <dbReference type="NCBI Taxonomy" id="1618442"/>
    <lineage>
        <taxon>Bacteria</taxon>
        <taxon>Candidatus Gottesmaniibacteriota</taxon>
    </lineage>
</organism>
<evidence type="ECO:0000313" key="1">
    <source>
        <dbReference type="EMBL" id="KKS46144.1"/>
    </source>
</evidence>
<gene>
    <name evidence="1" type="ORF">UV09_C0022G0026</name>
</gene>
<evidence type="ECO:0000313" key="2">
    <source>
        <dbReference type="Proteomes" id="UP000034320"/>
    </source>
</evidence>
<comment type="caution">
    <text evidence="1">The sequence shown here is derived from an EMBL/GenBank/DDBJ whole genome shotgun (WGS) entry which is preliminary data.</text>
</comment>
<accession>A0A0G0ZBX5</accession>
<protein>
    <submittedName>
        <fullName evidence="1">Uncharacterized protein</fullName>
    </submittedName>
</protein>
<sequence>MKILKIAFLLILLITVSELIYYVFITNPTLLDTINPLAAKNKTIIPKNNQISNSGGNQVMLGDIKQYFLNKDIKNGQSFYLVEQLTGKLGEKTALSDDGRFQIMEIVNAQNKAIDGTEISKEDILKRVYRLDETGQKIPVEINQLKPGLSVILKRRISLPVNQPSDGDEFEILTEASDR</sequence>
<dbReference type="Proteomes" id="UP000034320">
    <property type="component" value="Unassembled WGS sequence"/>
</dbReference>
<dbReference type="EMBL" id="LCDD01000022">
    <property type="protein sequence ID" value="KKS46144.1"/>
    <property type="molecule type" value="Genomic_DNA"/>
</dbReference>